<sequence length="342" mass="35159">MRKGIAAVAAIAGFAASPASAYTALYAFGDSLSDVGNVYAASGGKIPIAPYYDGRFSNGPNWVDDLSADLGLGPVTPSARGGDDFAVGGAQTGPTIVNPGVPLVDLDQQVDSFTTLHSTVLSPPKTGALYTLDIGANDIGNALAADATNSAALSTFLTQAVDNTVSAVDKLYTDGARDLLFYQVPDLSVVPAFEKYGRLAGTLASAFNQGVLKGLQPLEAQGLAVFDVPVFNAIRNVVANPARYGFANAADPCFSGNYDTPGTECADPGQYVFWDTEHPTAAAHALTAEVADDVLEGKPDPVGAPEPSTWAMMLTGLAGLGLARAVRRGLRAQSEKATLIGT</sequence>
<proteinExistence type="predicted"/>
<dbReference type="Proteomes" id="UP000253529">
    <property type="component" value="Unassembled WGS sequence"/>
</dbReference>
<keyword evidence="4" id="KW-1185">Reference proteome</keyword>
<feature type="chain" id="PRO_5016933884" evidence="2">
    <location>
        <begin position="22"/>
        <end position="342"/>
    </location>
</feature>
<dbReference type="CDD" id="cd01846">
    <property type="entry name" value="fatty_acyltransferase_like"/>
    <property type="match status" value="1"/>
</dbReference>
<dbReference type="InterPro" id="IPR001087">
    <property type="entry name" value="GDSL"/>
</dbReference>
<evidence type="ECO:0000313" key="3">
    <source>
        <dbReference type="EMBL" id="RBP06457.1"/>
    </source>
</evidence>
<dbReference type="InterPro" id="IPR036514">
    <property type="entry name" value="SGNH_hydro_sf"/>
</dbReference>
<keyword evidence="2" id="KW-0732">Signal</keyword>
<feature type="signal peptide" evidence="2">
    <location>
        <begin position="1"/>
        <end position="21"/>
    </location>
</feature>
<dbReference type="AlphaFoldDB" id="A0A366EVP3"/>
<gene>
    <name evidence="3" type="ORF">DFR50_13014</name>
</gene>
<dbReference type="SUPFAM" id="SSF52266">
    <property type="entry name" value="SGNH hydrolase"/>
    <property type="match status" value="1"/>
</dbReference>
<evidence type="ECO:0000256" key="1">
    <source>
        <dbReference type="ARBA" id="ARBA00022801"/>
    </source>
</evidence>
<dbReference type="Gene3D" id="3.40.50.1110">
    <property type="entry name" value="SGNH hydrolase"/>
    <property type="match status" value="1"/>
</dbReference>
<evidence type="ECO:0000256" key="2">
    <source>
        <dbReference type="SAM" id="SignalP"/>
    </source>
</evidence>
<evidence type="ECO:0000313" key="4">
    <source>
        <dbReference type="Proteomes" id="UP000253529"/>
    </source>
</evidence>
<dbReference type="InterPro" id="IPR051058">
    <property type="entry name" value="GDSL_Est/Lipase"/>
</dbReference>
<dbReference type="PANTHER" id="PTHR45648">
    <property type="entry name" value="GDSL LIPASE/ACYLHYDROLASE FAMILY PROTEIN (AFU_ORTHOLOGUE AFUA_4G14700)"/>
    <property type="match status" value="1"/>
</dbReference>
<dbReference type="OrthoDB" id="5292073at2"/>
<dbReference type="EMBL" id="QNRK01000030">
    <property type="protein sequence ID" value="RBP06457.1"/>
    <property type="molecule type" value="Genomic_DNA"/>
</dbReference>
<dbReference type="NCBIfam" id="TIGR02595">
    <property type="entry name" value="PEP_CTERM"/>
    <property type="match status" value="1"/>
</dbReference>
<dbReference type="GO" id="GO:0016788">
    <property type="term" value="F:hydrolase activity, acting on ester bonds"/>
    <property type="evidence" value="ECO:0007669"/>
    <property type="project" value="InterPro"/>
</dbReference>
<accession>A0A366EVP3</accession>
<dbReference type="Pfam" id="PF00657">
    <property type="entry name" value="Lipase_GDSL"/>
    <property type="match status" value="1"/>
</dbReference>
<name>A0A366EVP3_9HYPH</name>
<protein>
    <submittedName>
        <fullName evidence="3">Putative secreted protein with PEP-CTERM sorting signal</fullName>
    </submittedName>
</protein>
<dbReference type="RefSeq" id="WP_113891528.1">
    <property type="nucleotide sequence ID" value="NZ_QNRK01000030.1"/>
</dbReference>
<comment type="caution">
    <text evidence="3">The sequence shown here is derived from an EMBL/GenBank/DDBJ whole genome shotgun (WGS) entry which is preliminary data.</text>
</comment>
<dbReference type="InterPro" id="IPR013424">
    <property type="entry name" value="Ice-binding_C"/>
</dbReference>
<keyword evidence="1" id="KW-0378">Hydrolase</keyword>
<dbReference type="PANTHER" id="PTHR45648:SF22">
    <property type="entry name" value="GDSL LIPASE_ACYLHYDROLASE FAMILY PROTEIN (AFU_ORTHOLOGUE AFUA_4G14700)"/>
    <property type="match status" value="1"/>
</dbReference>
<organism evidence="3 4">
    <name type="scientific">Roseiarcus fermentans</name>
    <dbReference type="NCBI Taxonomy" id="1473586"/>
    <lineage>
        <taxon>Bacteria</taxon>
        <taxon>Pseudomonadati</taxon>
        <taxon>Pseudomonadota</taxon>
        <taxon>Alphaproteobacteria</taxon>
        <taxon>Hyphomicrobiales</taxon>
        <taxon>Roseiarcaceae</taxon>
        <taxon>Roseiarcus</taxon>
    </lineage>
</organism>
<reference evidence="3 4" key="1">
    <citation type="submission" date="2018-06" db="EMBL/GenBank/DDBJ databases">
        <title>Genomic Encyclopedia of Type Strains, Phase IV (KMG-IV): sequencing the most valuable type-strain genomes for metagenomic binning, comparative biology and taxonomic classification.</title>
        <authorList>
            <person name="Goeker M."/>
        </authorList>
    </citation>
    <scope>NUCLEOTIDE SEQUENCE [LARGE SCALE GENOMIC DNA]</scope>
    <source>
        <strain evidence="3 4">DSM 24875</strain>
    </source>
</reference>